<accession>A0A218XM28</accession>
<protein>
    <recommendedName>
        <fullName evidence="3">RRM domain-containing protein</fullName>
    </recommendedName>
</protein>
<name>A0A218XM28_PUNGR</name>
<evidence type="ECO:0008006" key="3">
    <source>
        <dbReference type="Google" id="ProtNLM"/>
    </source>
</evidence>
<gene>
    <name evidence="1" type="ORF">CDL15_Pgr027273</name>
</gene>
<proteinExistence type="predicted"/>
<dbReference type="Proteomes" id="UP000197138">
    <property type="component" value="Unassembled WGS sequence"/>
</dbReference>
<organism evidence="1 2">
    <name type="scientific">Punica granatum</name>
    <name type="common">Pomegranate</name>
    <dbReference type="NCBI Taxonomy" id="22663"/>
    <lineage>
        <taxon>Eukaryota</taxon>
        <taxon>Viridiplantae</taxon>
        <taxon>Streptophyta</taxon>
        <taxon>Embryophyta</taxon>
        <taxon>Tracheophyta</taxon>
        <taxon>Spermatophyta</taxon>
        <taxon>Magnoliopsida</taxon>
        <taxon>eudicotyledons</taxon>
        <taxon>Gunneridae</taxon>
        <taxon>Pentapetalae</taxon>
        <taxon>rosids</taxon>
        <taxon>malvids</taxon>
        <taxon>Myrtales</taxon>
        <taxon>Lythraceae</taxon>
        <taxon>Punica</taxon>
    </lineage>
</organism>
<dbReference type="AlphaFoldDB" id="A0A218XM28"/>
<evidence type="ECO:0000313" key="1">
    <source>
        <dbReference type="EMBL" id="OWM86047.1"/>
    </source>
</evidence>
<comment type="caution">
    <text evidence="1">The sequence shown here is derived from an EMBL/GenBank/DDBJ whole genome shotgun (WGS) entry which is preliminary data.</text>
</comment>
<dbReference type="EMBL" id="MTKT01001094">
    <property type="protein sequence ID" value="OWM86047.1"/>
    <property type="molecule type" value="Genomic_DNA"/>
</dbReference>
<evidence type="ECO:0000313" key="2">
    <source>
        <dbReference type="Proteomes" id="UP000197138"/>
    </source>
</evidence>
<sequence length="258" mass="28818">MFEEQHESLTPFVVLQWKDLWKLLGDHKGEINKARAMAKVANSDEVPFLELKIEVETPPHNNSNSNGDRGCQIEPIPSGNLPTGFDPSTCLAARSVVELTNGSSEDDKEDKNMDAPENNPLYTGVTQLDLHRHFHATQKRVIFRRPVSRETKGFGFVRYSTHGNELQPTPSTGGSARPRPYLLTSWPCYERQVAMSKMGGMHLQALMAAPQAQQHPSQAGSSHENEHCWSQSANLRWWVPECDVQPVNSTGNLLHTGI</sequence>
<reference evidence="2" key="1">
    <citation type="journal article" date="2017" name="Plant J.">
        <title>The pomegranate (Punica granatum L.) genome and the genomics of punicalagin biosynthesis.</title>
        <authorList>
            <person name="Qin G."/>
            <person name="Xu C."/>
            <person name="Ming R."/>
            <person name="Tang H."/>
            <person name="Guyot R."/>
            <person name="Kramer E.M."/>
            <person name="Hu Y."/>
            <person name="Yi X."/>
            <person name="Qi Y."/>
            <person name="Xu X."/>
            <person name="Gao Z."/>
            <person name="Pan H."/>
            <person name="Jian J."/>
            <person name="Tian Y."/>
            <person name="Yue Z."/>
            <person name="Xu Y."/>
        </authorList>
    </citation>
    <scope>NUCLEOTIDE SEQUENCE [LARGE SCALE GENOMIC DNA]</scope>
    <source>
        <strain evidence="2">cv. Dabenzi</strain>
    </source>
</reference>